<sequence length="72" mass="8533">MPSSNTDKQDILPIRHCPTRNKDHKNRPRKYKAVKTRDTPCLSMKPKKQDLNPFSDRTKKYSTPSYIIKMEK</sequence>
<evidence type="ECO:0000313" key="2">
    <source>
        <dbReference type="EMBL" id="VVC31383.1"/>
    </source>
</evidence>
<name>A0A5E4MGT9_9HEMI</name>
<evidence type="ECO:0000313" key="3">
    <source>
        <dbReference type="Proteomes" id="UP000325440"/>
    </source>
</evidence>
<evidence type="ECO:0000256" key="1">
    <source>
        <dbReference type="SAM" id="MobiDB-lite"/>
    </source>
</evidence>
<dbReference type="Proteomes" id="UP000325440">
    <property type="component" value="Unassembled WGS sequence"/>
</dbReference>
<dbReference type="AlphaFoldDB" id="A0A5E4MGT9"/>
<organism evidence="2 3">
    <name type="scientific">Cinara cedri</name>
    <dbReference type="NCBI Taxonomy" id="506608"/>
    <lineage>
        <taxon>Eukaryota</taxon>
        <taxon>Metazoa</taxon>
        <taxon>Ecdysozoa</taxon>
        <taxon>Arthropoda</taxon>
        <taxon>Hexapoda</taxon>
        <taxon>Insecta</taxon>
        <taxon>Pterygota</taxon>
        <taxon>Neoptera</taxon>
        <taxon>Paraneoptera</taxon>
        <taxon>Hemiptera</taxon>
        <taxon>Sternorrhyncha</taxon>
        <taxon>Aphidomorpha</taxon>
        <taxon>Aphidoidea</taxon>
        <taxon>Aphididae</taxon>
        <taxon>Lachninae</taxon>
        <taxon>Cinara</taxon>
    </lineage>
</organism>
<proteinExistence type="predicted"/>
<protein>
    <submittedName>
        <fullName evidence="2">Uncharacterized protein</fullName>
    </submittedName>
</protein>
<dbReference type="EMBL" id="CABPRJ010000949">
    <property type="protein sequence ID" value="VVC31383.1"/>
    <property type="molecule type" value="Genomic_DNA"/>
</dbReference>
<keyword evidence="3" id="KW-1185">Reference proteome</keyword>
<reference evidence="2 3" key="1">
    <citation type="submission" date="2019-08" db="EMBL/GenBank/DDBJ databases">
        <authorList>
            <person name="Alioto T."/>
            <person name="Alioto T."/>
            <person name="Gomez Garrido J."/>
        </authorList>
    </citation>
    <scope>NUCLEOTIDE SEQUENCE [LARGE SCALE GENOMIC DNA]</scope>
</reference>
<feature type="compositionally biased region" description="Basic residues" evidence="1">
    <location>
        <begin position="17"/>
        <end position="34"/>
    </location>
</feature>
<gene>
    <name evidence="2" type="ORF">CINCED_3A024629</name>
</gene>
<accession>A0A5E4MGT9</accession>
<feature type="region of interest" description="Disordered" evidence="1">
    <location>
        <begin position="1"/>
        <end position="72"/>
    </location>
</feature>